<organism evidence="2 3">
    <name type="scientific">Paraphaeosphaeria minitans</name>
    <dbReference type="NCBI Taxonomy" id="565426"/>
    <lineage>
        <taxon>Eukaryota</taxon>
        <taxon>Fungi</taxon>
        <taxon>Dikarya</taxon>
        <taxon>Ascomycota</taxon>
        <taxon>Pezizomycotina</taxon>
        <taxon>Dothideomycetes</taxon>
        <taxon>Pleosporomycetidae</taxon>
        <taxon>Pleosporales</taxon>
        <taxon>Massarineae</taxon>
        <taxon>Didymosphaeriaceae</taxon>
        <taxon>Paraphaeosphaeria</taxon>
    </lineage>
</organism>
<evidence type="ECO:0000256" key="1">
    <source>
        <dbReference type="SAM" id="MobiDB-lite"/>
    </source>
</evidence>
<feature type="region of interest" description="Disordered" evidence="1">
    <location>
        <begin position="150"/>
        <end position="171"/>
    </location>
</feature>
<dbReference type="GO" id="GO:0005739">
    <property type="term" value="C:mitochondrion"/>
    <property type="evidence" value="ECO:0007669"/>
    <property type="project" value="TreeGrafter"/>
</dbReference>
<dbReference type="Proteomes" id="UP000756921">
    <property type="component" value="Unassembled WGS sequence"/>
</dbReference>
<reference evidence="2" key="1">
    <citation type="journal article" date="2020" name="Mol. Plant Microbe Interact.">
        <title>Genome Sequence of the Biocontrol Agent Coniothyrium minitans strain Conio (IMI 134523).</title>
        <authorList>
            <person name="Patel D."/>
            <person name="Shittu T.A."/>
            <person name="Baroncelli R."/>
            <person name="Muthumeenakshi S."/>
            <person name="Osborne T.H."/>
            <person name="Janganan T.K."/>
            <person name="Sreenivasaprasad S."/>
        </authorList>
    </citation>
    <scope>NUCLEOTIDE SEQUENCE</scope>
    <source>
        <strain evidence="2">Conio</strain>
    </source>
</reference>
<dbReference type="PANTHER" id="PTHR37845:SF1">
    <property type="entry name" value="SEQUENCE ORPHAN"/>
    <property type="match status" value="1"/>
</dbReference>
<comment type="caution">
    <text evidence="2">The sequence shown here is derived from an EMBL/GenBank/DDBJ whole genome shotgun (WGS) entry which is preliminary data.</text>
</comment>
<keyword evidence="3" id="KW-1185">Reference proteome</keyword>
<proteinExistence type="predicted"/>
<protein>
    <submittedName>
        <fullName evidence="2">Uncharacterized protein</fullName>
    </submittedName>
</protein>
<gene>
    <name evidence="2" type="ORF">PMIN01_07895</name>
</gene>
<dbReference type="EMBL" id="WJXW01000008">
    <property type="protein sequence ID" value="KAF9733552.1"/>
    <property type="molecule type" value="Genomic_DNA"/>
</dbReference>
<name>A0A9P6KNZ8_9PLEO</name>
<sequence>MTELVEKQSFSRGWSNYQLPGYLAGDVSAAFLSATLISPILTAIDRAVVENVSSTTRPLSTALKENILCTFRHPKRFFVARPFFYMWTLYAVTYTTANSLNTLTSAFMDKSHEVLAKSLTFIATCTVNVPLGVWKDIRFVQTFGGSHILPPTGPANTPHHPLKTPPPPPPLQSPTKFPRAVAATFLARDALTILGSFTLPPMLSHRMPIADPAAQMAAAQLLVPILSQVVATPVHLLGLDLYSNPGKGVEGERAGRMRRGLVGTTAVRCARIVPAFGVGGIVNTGLRGWFRERVDGGGGRRELR</sequence>
<accession>A0A9P6KNZ8</accession>
<dbReference type="OrthoDB" id="275936at2759"/>
<evidence type="ECO:0000313" key="2">
    <source>
        <dbReference type="EMBL" id="KAF9733552.1"/>
    </source>
</evidence>
<evidence type="ECO:0000313" key="3">
    <source>
        <dbReference type="Proteomes" id="UP000756921"/>
    </source>
</evidence>
<dbReference type="InterPro" id="IPR038781">
    <property type="entry name" value="C365.16-ike"/>
</dbReference>
<dbReference type="AlphaFoldDB" id="A0A9P6KNZ8"/>
<dbReference type="PANTHER" id="PTHR37845">
    <property type="entry name" value="SEQUENCE ORPHAN"/>
    <property type="match status" value="1"/>
</dbReference>